<keyword evidence="3" id="KW-1185">Reference proteome</keyword>
<accession>E9FRS4</accession>
<dbReference type="HOGENOM" id="CLU_1908769_0_0_1"/>
<protein>
    <submittedName>
        <fullName evidence="2">Uncharacterized protein</fullName>
    </submittedName>
</protein>
<dbReference type="InParanoid" id="E9FRS4"/>
<gene>
    <name evidence="2" type="ORF">DAPPUDRAFT_93969</name>
</gene>
<proteinExistence type="predicted"/>
<dbReference type="EMBL" id="GL732523">
    <property type="protein sequence ID" value="EFX90431.1"/>
    <property type="molecule type" value="Genomic_DNA"/>
</dbReference>
<feature type="region of interest" description="Disordered" evidence="1">
    <location>
        <begin position="85"/>
        <end position="133"/>
    </location>
</feature>
<organism evidence="2 3">
    <name type="scientific">Daphnia pulex</name>
    <name type="common">Water flea</name>
    <dbReference type="NCBI Taxonomy" id="6669"/>
    <lineage>
        <taxon>Eukaryota</taxon>
        <taxon>Metazoa</taxon>
        <taxon>Ecdysozoa</taxon>
        <taxon>Arthropoda</taxon>
        <taxon>Crustacea</taxon>
        <taxon>Branchiopoda</taxon>
        <taxon>Diplostraca</taxon>
        <taxon>Cladocera</taxon>
        <taxon>Anomopoda</taxon>
        <taxon>Daphniidae</taxon>
        <taxon>Daphnia</taxon>
    </lineage>
</organism>
<reference evidence="2 3" key="1">
    <citation type="journal article" date="2011" name="Science">
        <title>The ecoresponsive genome of Daphnia pulex.</title>
        <authorList>
            <person name="Colbourne J.K."/>
            <person name="Pfrender M.E."/>
            <person name="Gilbert D."/>
            <person name="Thomas W.K."/>
            <person name="Tucker A."/>
            <person name="Oakley T.H."/>
            <person name="Tokishita S."/>
            <person name="Aerts A."/>
            <person name="Arnold G.J."/>
            <person name="Basu M.K."/>
            <person name="Bauer D.J."/>
            <person name="Caceres C.E."/>
            <person name="Carmel L."/>
            <person name="Casola C."/>
            <person name="Choi J.H."/>
            <person name="Detter J.C."/>
            <person name="Dong Q."/>
            <person name="Dusheyko S."/>
            <person name="Eads B.D."/>
            <person name="Frohlich T."/>
            <person name="Geiler-Samerotte K.A."/>
            <person name="Gerlach D."/>
            <person name="Hatcher P."/>
            <person name="Jogdeo S."/>
            <person name="Krijgsveld J."/>
            <person name="Kriventseva E.V."/>
            <person name="Kultz D."/>
            <person name="Laforsch C."/>
            <person name="Lindquist E."/>
            <person name="Lopez J."/>
            <person name="Manak J.R."/>
            <person name="Muller J."/>
            <person name="Pangilinan J."/>
            <person name="Patwardhan R.P."/>
            <person name="Pitluck S."/>
            <person name="Pritham E.J."/>
            <person name="Rechtsteiner A."/>
            <person name="Rho M."/>
            <person name="Rogozin I.B."/>
            <person name="Sakarya O."/>
            <person name="Salamov A."/>
            <person name="Schaack S."/>
            <person name="Shapiro H."/>
            <person name="Shiga Y."/>
            <person name="Skalitzky C."/>
            <person name="Smith Z."/>
            <person name="Souvorov A."/>
            <person name="Sung W."/>
            <person name="Tang Z."/>
            <person name="Tsuchiya D."/>
            <person name="Tu H."/>
            <person name="Vos H."/>
            <person name="Wang M."/>
            <person name="Wolf Y.I."/>
            <person name="Yamagata H."/>
            <person name="Yamada T."/>
            <person name="Ye Y."/>
            <person name="Shaw J.R."/>
            <person name="Andrews J."/>
            <person name="Crease T.J."/>
            <person name="Tang H."/>
            <person name="Lucas S.M."/>
            <person name="Robertson H.M."/>
            <person name="Bork P."/>
            <person name="Koonin E.V."/>
            <person name="Zdobnov E.M."/>
            <person name="Grigoriev I.V."/>
            <person name="Lynch M."/>
            <person name="Boore J.L."/>
        </authorList>
    </citation>
    <scope>NUCLEOTIDE SEQUENCE [LARGE SCALE GENOMIC DNA]</scope>
</reference>
<evidence type="ECO:0000313" key="2">
    <source>
        <dbReference type="EMBL" id="EFX90431.1"/>
    </source>
</evidence>
<feature type="compositionally biased region" description="Polar residues" evidence="1">
    <location>
        <begin position="104"/>
        <end position="117"/>
    </location>
</feature>
<evidence type="ECO:0000256" key="1">
    <source>
        <dbReference type="SAM" id="MobiDB-lite"/>
    </source>
</evidence>
<dbReference type="AlphaFoldDB" id="E9FRS4"/>
<name>E9FRS4_DAPPU</name>
<evidence type="ECO:0000313" key="3">
    <source>
        <dbReference type="Proteomes" id="UP000000305"/>
    </source>
</evidence>
<feature type="compositionally biased region" description="Basic and acidic residues" evidence="1">
    <location>
        <begin position="118"/>
        <end position="133"/>
    </location>
</feature>
<dbReference type="Proteomes" id="UP000000305">
    <property type="component" value="Unassembled WGS sequence"/>
</dbReference>
<sequence>MPTSSGSNASSILMVTAHHGQFGSASGASGRDGVVCGTMATAIAATIVNDVQQHHPLTDMLGAGTPTDDLVRHNNNKTAVLTNLTTEIDPVSSPTHHHRRRSSNKSGPSLLSASITGSHKDQVGSTKEDIHPR</sequence>
<dbReference type="KEGG" id="dpx:DAPPUDRAFT_93969"/>
<dbReference type="OrthoDB" id="6372851at2759"/>